<dbReference type="EMBL" id="JACHBI010000006">
    <property type="protein sequence ID" value="MBB5574987.1"/>
    <property type="molecule type" value="Genomic_DNA"/>
</dbReference>
<dbReference type="RefSeq" id="WP_183938621.1">
    <property type="nucleotide sequence ID" value="NZ_JACHBI010000006.1"/>
</dbReference>
<evidence type="ECO:0000313" key="2">
    <source>
        <dbReference type="Proteomes" id="UP000549882"/>
    </source>
</evidence>
<gene>
    <name evidence="1" type="ORF">GGD50_003616</name>
</gene>
<keyword evidence="2" id="KW-1185">Reference proteome</keyword>
<accession>A0A7W8XSW4</accession>
<dbReference type="AlphaFoldDB" id="A0A7W8XSW4"/>
<dbReference type="Proteomes" id="UP000549882">
    <property type="component" value="Unassembled WGS sequence"/>
</dbReference>
<evidence type="ECO:0000313" key="1">
    <source>
        <dbReference type="EMBL" id="MBB5574987.1"/>
    </source>
</evidence>
<evidence type="ECO:0008006" key="3">
    <source>
        <dbReference type="Google" id="ProtNLM"/>
    </source>
</evidence>
<proteinExistence type="predicted"/>
<protein>
    <recommendedName>
        <fullName evidence="3">Lipoprotein</fullName>
    </recommendedName>
</protein>
<name>A0A7W8XSW4_9HYPH</name>
<dbReference type="PROSITE" id="PS51257">
    <property type="entry name" value="PROKAR_LIPOPROTEIN"/>
    <property type="match status" value="1"/>
</dbReference>
<comment type="caution">
    <text evidence="1">The sequence shown here is derived from an EMBL/GenBank/DDBJ whole genome shotgun (WGS) entry which is preliminary data.</text>
</comment>
<sequence>MALFIRKDNKTTFSLPAAALLCCAIALSSCGGREAHPIASTNVGDGGMDCGGISREFEANERQILATVKERSQAQGKNVILGATGVLLFWPALFFMDPKSPEKIEIDALRNRNRVLTEIALGKRCPAPKSQLSDVYKKLDGGVKTAPAKRDG</sequence>
<reference evidence="1 2" key="1">
    <citation type="submission" date="2020-08" db="EMBL/GenBank/DDBJ databases">
        <title>Genomic Encyclopedia of Type Strains, Phase IV (KMG-V): Genome sequencing to study the core and pangenomes of soil and plant-associated prokaryotes.</title>
        <authorList>
            <person name="Whitman W."/>
        </authorList>
    </citation>
    <scope>NUCLEOTIDE SEQUENCE [LARGE SCALE GENOMIC DNA]</scope>
    <source>
        <strain evidence="1 2">SEMIA 4064</strain>
    </source>
</reference>
<organism evidence="1 2">
    <name type="scientific">Rhizobium paranaense</name>
    <dbReference type="NCBI Taxonomy" id="1650438"/>
    <lineage>
        <taxon>Bacteria</taxon>
        <taxon>Pseudomonadati</taxon>
        <taxon>Pseudomonadota</taxon>
        <taxon>Alphaproteobacteria</taxon>
        <taxon>Hyphomicrobiales</taxon>
        <taxon>Rhizobiaceae</taxon>
        <taxon>Rhizobium/Agrobacterium group</taxon>
        <taxon>Rhizobium</taxon>
    </lineage>
</organism>